<keyword evidence="1" id="KW-0238">DNA-binding</keyword>
<dbReference type="Proteomes" id="UP001500957">
    <property type="component" value="Unassembled WGS sequence"/>
</dbReference>
<dbReference type="SMART" id="SM00421">
    <property type="entry name" value="HTH_LUXR"/>
    <property type="match status" value="1"/>
</dbReference>
<dbReference type="InterPro" id="IPR001789">
    <property type="entry name" value="Sig_transdc_resp-reg_receiver"/>
</dbReference>
<dbReference type="CDD" id="cd06170">
    <property type="entry name" value="LuxR_C_like"/>
    <property type="match status" value="1"/>
</dbReference>
<keyword evidence="3" id="KW-0472">Membrane</keyword>
<keyword evidence="2" id="KW-0597">Phosphoprotein</keyword>
<feature type="domain" description="HTH luxR-type" evidence="4">
    <location>
        <begin position="195"/>
        <end position="260"/>
    </location>
</feature>
<feature type="modified residue" description="4-aspartylphosphate" evidence="2">
    <location>
        <position position="115"/>
    </location>
</feature>
<accession>A0ABN1HBQ9</accession>
<dbReference type="InterPro" id="IPR011006">
    <property type="entry name" value="CheY-like_superfamily"/>
</dbReference>
<dbReference type="Pfam" id="PF00072">
    <property type="entry name" value="Response_reg"/>
    <property type="match status" value="1"/>
</dbReference>
<dbReference type="EMBL" id="BAAAHE010000052">
    <property type="protein sequence ID" value="GAA0637103.1"/>
    <property type="molecule type" value="Genomic_DNA"/>
</dbReference>
<keyword evidence="3" id="KW-0812">Transmembrane</keyword>
<keyword evidence="3" id="KW-1133">Transmembrane helix</keyword>
<keyword evidence="7" id="KW-1185">Reference proteome</keyword>
<evidence type="ECO:0000256" key="1">
    <source>
        <dbReference type="ARBA" id="ARBA00023125"/>
    </source>
</evidence>
<dbReference type="PANTHER" id="PTHR43214">
    <property type="entry name" value="TWO-COMPONENT RESPONSE REGULATOR"/>
    <property type="match status" value="1"/>
</dbReference>
<dbReference type="PROSITE" id="PS50043">
    <property type="entry name" value="HTH_LUXR_2"/>
    <property type="match status" value="1"/>
</dbReference>
<dbReference type="SMART" id="SM00448">
    <property type="entry name" value="REC"/>
    <property type="match status" value="1"/>
</dbReference>
<feature type="transmembrane region" description="Helical" evidence="3">
    <location>
        <begin position="62"/>
        <end position="84"/>
    </location>
</feature>
<dbReference type="InterPro" id="IPR000792">
    <property type="entry name" value="Tscrpt_reg_LuxR_C"/>
</dbReference>
<dbReference type="PROSITE" id="PS50110">
    <property type="entry name" value="RESPONSE_REGULATORY"/>
    <property type="match status" value="1"/>
</dbReference>
<evidence type="ECO:0000256" key="3">
    <source>
        <dbReference type="SAM" id="Phobius"/>
    </source>
</evidence>
<dbReference type="Pfam" id="PF00196">
    <property type="entry name" value="GerE"/>
    <property type="match status" value="1"/>
</dbReference>
<dbReference type="InterPro" id="IPR039420">
    <property type="entry name" value="WalR-like"/>
</dbReference>
<gene>
    <name evidence="6" type="ORF">GCM10009547_46770</name>
</gene>
<evidence type="ECO:0000256" key="2">
    <source>
        <dbReference type="PROSITE-ProRule" id="PRU00169"/>
    </source>
</evidence>
<dbReference type="SUPFAM" id="SSF52172">
    <property type="entry name" value="CheY-like"/>
    <property type="match status" value="1"/>
</dbReference>
<name>A0ABN1HBQ9_9ACTN</name>
<dbReference type="PANTHER" id="PTHR43214:SF42">
    <property type="entry name" value="TRANSCRIPTIONAL REGULATORY PROTEIN DESR"/>
    <property type="match status" value="1"/>
</dbReference>
<dbReference type="SUPFAM" id="SSF46894">
    <property type="entry name" value="C-terminal effector domain of the bipartite response regulators"/>
    <property type="match status" value="1"/>
</dbReference>
<sequence>MDSMSYRTQSEGAQMRAPMQTSVPARAQVATGYAVVPQPAAAAVSAAEANAARAEALRRQGVIRVVLAESLALYGGALVALLSFERDIQVVAAVRSDGDAVAAVTRARADVAIVDVDAPGRDGFALSRRLHEAAPRCKVLVLTSSVTPGTLRRALEAHAQGLVDKDAPASWLAESIRRVAGGERVVDPKLAIAALETDAHTLTQRELEVLRRAAQGESVREIAARLCLSDGTVRNYLSKIIGKLGARNRIDAIRIVRDSGWL</sequence>
<protein>
    <submittedName>
        <fullName evidence="6">Response regulator transcription factor</fullName>
    </submittedName>
</protein>
<proteinExistence type="predicted"/>
<dbReference type="Gene3D" id="3.40.50.2300">
    <property type="match status" value="1"/>
</dbReference>
<evidence type="ECO:0000313" key="6">
    <source>
        <dbReference type="EMBL" id="GAA0637103.1"/>
    </source>
</evidence>
<dbReference type="PRINTS" id="PR00038">
    <property type="entry name" value="HTHLUXR"/>
</dbReference>
<feature type="domain" description="Response regulatory" evidence="5">
    <location>
        <begin position="64"/>
        <end position="180"/>
    </location>
</feature>
<evidence type="ECO:0000313" key="7">
    <source>
        <dbReference type="Proteomes" id="UP001500957"/>
    </source>
</evidence>
<evidence type="ECO:0000259" key="5">
    <source>
        <dbReference type="PROSITE" id="PS50110"/>
    </source>
</evidence>
<dbReference type="InterPro" id="IPR016032">
    <property type="entry name" value="Sig_transdc_resp-reg_C-effctor"/>
</dbReference>
<comment type="caution">
    <text evidence="6">The sequence shown here is derived from an EMBL/GenBank/DDBJ whole genome shotgun (WGS) entry which is preliminary data.</text>
</comment>
<reference evidence="6 7" key="1">
    <citation type="journal article" date="2019" name="Int. J. Syst. Evol. Microbiol.">
        <title>The Global Catalogue of Microorganisms (GCM) 10K type strain sequencing project: providing services to taxonomists for standard genome sequencing and annotation.</title>
        <authorList>
            <consortium name="The Broad Institute Genomics Platform"/>
            <consortium name="The Broad Institute Genome Sequencing Center for Infectious Disease"/>
            <person name="Wu L."/>
            <person name="Ma J."/>
        </authorList>
    </citation>
    <scope>NUCLEOTIDE SEQUENCE [LARGE SCALE GENOMIC DNA]</scope>
    <source>
        <strain evidence="6 7">JCM 10671</strain>
    </source>
</reference>
<organism evidence="6 7">
    <name type="scientific">Sporichthya brevicatena</name>
    <dbReference type="NCBI Taxonomy" id="171442"/>
    <lineage>
        <taxon>Bacteria</taxon>
        <taxon>Bacillati</taxon>
        <taxon>Actinomycetota</taxon>
        <taxon>Actinomycetes</taxon>
        <taxon>Sporichthyales</taxon>
        <taxon>Sporichthyaceae</taxon>
        <taxon>Sporichthya</taxon>
    </lineage>
</organism>
<evidence type="ECO:0000259" key="4">
    <source>
        <dbReference type="PROSITE" id="PS50043"/>
    </source>
</evidence>